<name>A0A1I4V5Z4_9GAMM</name>
<dbReference type="STRING" id="578942.SAMN05216289_101152"/>
<gene>
    <name evidence="2" type="ORF">SAMN05216289_101152</name>
</gene>
<evidence type="ECO:0000313" key="3">
    <source>
        <dbReference type="Proteomes" id="UP000198575"/>
    </source>
</evidence>
<dbReference type="OrthoDB" id="5959591at2"/>
<dbReference type="RefSeq" id="WP_092403971.1">
    <property type="nucleotide sequence ID" value="NZ_FOVF01000001.1"/>
</dbReference>
<accession>A0A1I4V5Z4</accession>
<dbReference type="EMBL" id="FOVF01000001">
    <property type="protein sequence ID" value="SFM96636.1"/>
    <property type="molecule type" value="Genomic_DNA"/>
</dbReference>
<sequence length="149" mass="16480">MNPEDREWQAQERAMQIERDGLDMTGADALSARYLVIARALRQPLDDALPPDFAERMAALVASRAQPVEVESRFEQAMLVALAVVMGIAALVALLVYGSGDWVAPLTDSLRRVGRPPLTWPLAIAACLSLSWFAQRLRNRGESENRHLA</sequence>
<reference evidence="2 3" key="1">
    <citation type="submission" date="2016-10" db="EMBL/GenBank/DDBJ databases">
        <authorList>
            <person name="de Groot N.N."/>
        </authorList>
    </citation>
    <scope>NUCLEOTIDE SEQUENCE [LARGE SCALE GENOMIC DNA]</scope>
    <source>
        <strain evidence="2 3">CGMCC 1.7659</strain>
    </source>
</reference>
<organism evidence="2 3">
    <name type="scientific">Dokdonella immobilis</name>
    <dbReference type="NCBI Taxonomy" id="578942"/>
    <lineage>
        <taxon>Bacteria</taxon>
        <taxon>Pseudomonadati</taxon>
        <taxon>Pseudomonadota</taxon>
        <taxon>Gammaproteobacteria</taxon>
        <taxon>Lysobacterales</taxon>
        <taxon>Rhodanobacteraceae</taxon>
        <taxon>Dokdonella</taxon>
    </lineage>
</organism>
<keyword evidence="1" id="KW-0812">Transmembrane</keyword>
<protein>
    <submittedName>
        <fullName evidence="2">Uncharacterized protein</fullName>
    </submittedName>
</protein>
<dbReference type="AlphaFoldDB" id="A0A1I4V5Z4"/>
<dbReference type="Proteomes" id="UP000198575">
    <property type="component" value="Unassembled WGS sequence"/>
</dbReference>
<evidence type="ECO:0000256" key="1">
    <source>
        <dbReference type="SAM" id="Phobius"/>
    </source>
</evidence>
<proteinExistence type="predicted"/>
<keyword evidence="1" id="KW-1133">Transmembrane helix</keyword>
<feature type="transmembrane region" description="Helical" evidence="1">
    <location>
        <begin position="118"/>
        <end position="134"/>
    </location>
</feature>
<evidence type="ECO:0000313" key="2">
    <source>
        <dbReference type="EMBL" id="SFM96636.1"/>
    </source>
</evidence>
<keyword evidence="1" id="KW-0472">Membrane</keyword>
<feature type="transmembrane region" description="Helical" evidence="1">
    <location>
        <begin position="77"/>
        <end position="98"/>
    </location>
</feature>
<keyword evidence="3" id="KW-1185">Reference proteome</keyword>